<name>A0A7I8JYQ5_SPIIN</name>
<reference evidence="10" key="1">
    <citation type="submission" date="2020-02" db="EMBL/GenBank/DDBJ databases">
        <authorList>
            <person name="Scholz U."/>
            <person name="Mascher M."/>
            <person name="Fiebig A."/>
        </authorList>
    </citation>
    <scope>NUCLEOTIDE SEQUENCE</scope>
</reference>
<dbReference type="AlphaFoldDB" id="A0A7I8JYQ5"/>
<evidence type="ECO:0000256" key="5">
    <source>
        <dbReference type="ARBA" id="ARBA00022989"/>
    </source>
</evidence>
<dbReference type="OrthoDB" id="4096362at2759"/>
<dbReference type="PANTHER" id="PTHR22883:SF471">
    <property type="entry name" value="S-ACYLTRANSFERASE"/>
    <property type="match status" value="1"/>
</dbReference>
<feature type="domain" description="Palmitoyltransferase DHHC" evidence="9">
    <location>
        <begin position="152"/>
        <end position="275"/>
    </location>
</feature>
<dbReference type="InterPro" id="IPR039859">
    <property type="entry name" value="PFA4/ZDH16/20/ERF2-like"/>
</dbReference>
<dbReference type="EMBL" id="LR746264">
    <property type="protein sequence ID" value="CAA7389048.1"/>
    <property type="molecule type" value="Genomic_DNA"/>
</dbReference>
<keyword evidence="4 8" id="KW-0812">Transmembrane</keyword>
<evidence type="ECO:0000256" key="1">
    <source>
        <dbReference type="ARBA" id="ARBA00004141"/>
    </source>
</evidence>
<dbReference type="GO" id="GO:0005783">
    <property type="term" value="C:endoplasmic reticulum"/>
    <property type="evidence" value="ECO:0007669"/>
    <property type="project" value="TreeGrafter"/>
</dbReference>
<evidence type="ECO:0000256" key="6">
    <source>
        <dbReference type="ARBA" id="ARBA00023136"/>
    </source>
</evidence>
<comment type="catalytic activity">
    <reaction evidence="8">
        <text>L-cysteinyl-[protein] + hexadecanoyl-CoA = S-hexadecanoyl-L-cysteinyl-[protein] + CoA</text>
        <dbReference type="Rhea" id="RHEA:36683"/>
        <dbReference type="Rhea" id="RHEA-COMP:10131"/>
        <dbReference type="Rhea" id="RHEA-COMP:11032"/>
        <dbReference type="ChEBI" id="CHEBI:29950"/>
        <dbReference type="ChEBI" id="CHEBI:57287"/>
        <dbReference type="ChEBI" id="CHEBI:57379"/>
        <dbReference type="ChEBI" id="CHEBI:74151"/>
        <dbReference type="EC" id="2.3.1.225"/>
    </reaction>
</comment>
<proteinExistence type="inferred from homology"/>
<keyword evidence="7 8" id="KW-0012">Acyltransferase</keyword>
<protein>
    <recommendedName>
        <fullName evidence="8">S-acyltransferase</fullName>
        <ecNumber evidence="8">2.3.1.225</ecNumber>
    </recommendedName>
    <alternativeName>
        <fullName evidence="8">Palmitoyltransferase</fullName>
    </alternativeName>
</protein>
<dbReference type="GO" id="GO:0019706">
    <property type="term" value="F:protein-cysteine S-palmitoyltransferase activity"/>
    <property type="evidence" value="ECO:0007669"/>
    <property type="project" value="UniProtKB-EC"/>
</dbReference>
<comment type="subcellular location">
    <subcellularLocation>
        <location evidence="1">Membrane</location>
        <topology evidence="1">Multi-pass membrane protein</topology>
    </subcellularLocation>
</comment>
<comment type="similarity">
    <text evidence="2 8">Belongs to the DHHC palmitoyltransferase family.</text>
</comment>
<feature type="transmembrane region" description="Helical" evidence="8">
    <location>
        <begin position="237"/>
        <end position="265"/>
    </location>
</feature>
<gene>
    <name evidence="10" type="ORF">SI8410_01001155</name>
</gene>
<evidence type="ECO:0000313" key="11">
    <source>
        <dbReference type="Proteomes" id="UP000663760"/>
    </source>
</evidence>
<feature type="transmembrane region" description="Helical" evidence="8">
    <location>
        <begin position="73"/>
        <end position="96"/>
    </location>
</feature>
<keyword evidence="11" id="KW-1185">Reference proteome</keyword>
<dbReference type="PANTHER" id="PTHR22883">
    <property type="entry name" value="ZINC FINGER DHHC DOMAIN CONTAINING PROTEIN"/>
    <property type="match status" value="1"/>
</dbReference>
<dbReference type="GO" id="GO:0005794">
    <property type="term" value="C:Golgi apparatus"/>
    <property type="evidence" value="ECO:0007669"/>
    <property type="project" value="TreeGrafter"/>
</dbReference>
<keyword evidence="5 8" id="KW-1133">Transmembrane helix</keyword>
<dbReference type="GO" id="GO:0016020">
    <property type="term" value="C:membrane"/>
    <property type="evidence" value="ECO:0007669"/>
    <property type="project" value="UniProtKB-SubCell"/>
</dbReference>
<evidence type="ECO:0000256" key="4">
    <source>
        <dbReference type="ARBA" id="ARBA00022692"/>
    </source>
</evidence>
<evidence type="ECO:0000256" key="8">
    <source>
        <dbReference type="RuleBase" id="RU079119"/>
    </source>
</evidence>
<keyword evidence="6 8" id="KW-0472">Membrane</keyword>
<dbReference type="PROSITE" id="PS50216">
    <property type="entry name" value="DHHC"/>
    <property type="match status" value="1"/>
</dbReference>
<dbReference type="Proteomes" id="UP000663760">
    <property type="component" value="Chromosome 1"/>
</dbReference>
<organism evidence="10 11">
    <name type="scientific">Spirodela intermedia</name>
    <name type="common">Intermediate duckweed</name>
    <dbReference type="NCBI Taxonomy" id="51605"/>
    <lineage>
        <taxon>Eukaryota</taxon>
        <taxon>Viridiplantae</taxon>
        <taxon>Streptophyta</taxon>
        <taxon>Embryophyta</taxon>
        <taxon>Tracheophyta</taxon>
        <taxon>Spermatophyta</taxon>
        <taxon>Magnoliopsida</taxon>
        <taxon>Liliopsida</taxon>
        <taxon>Araceae</taxon>
        <taxon>Lemnoideae</taxon>
        <taxon>Spirodela</taxon>
    </lineage>
</organism>
<comment type="domain">
    <text evidence="8">The DHHC domain is required for palmitoyltransferase activity.</text>
</comment>
<feature type="transmembrane region" description="Helical" evidence="8">
    <location>
        <begin position="196"/>
        <end position="217"/>
    </location>
</feature>
<evidence type="ECO:0000313" key="10">
    <source>
        <dbReference type="EMBL" id="CAA7389048.1"/>
    </source>
</evidence>
<dbReference type="GO" id="GO:0006612">
    <property type="term" value="P:protein targeting to membrane"/>
    <property type="evidence" value="ECO:0007669"/>
    <property type="project" value="TreeGrafter"/>
</dbReference>
<evidence type="ECO:0000256" key="7">
    <source>
        <dbReference type="ARBA" id="ARBA00023315"/>
    </source>
</evidence>
<keyword evidence="3 8" id="KW-0808">Transferase</keyword>
<evidence type="ECO:0000259" key="9">
    <source>
        <dbReference type="Pfam" id="PF01529"/>
    </source>
</evidence>
<dbReference type="EC" id="2.3.1.225" evidence="8"/>
<accession>A0A7I8JYQ5</accession>
<evidence type="ECO:0000256" key="3">
    <source>
        <dbReference type="ARBA" id="ARBA00022679"/>
    </source>
</evidence>
<dbReference type="InterPro" id="IPR001594">
    <property type="entry name" value="Palmitoyltrfase_DHHC"/>
</dbReference>
<dbReference type="Pfam" id="PF01529">
    <property type="entry name" value="DHHC"/>
    <property type="match status" value="1"/>
</dbReference>
<evidence type="ECO:0000256" key="2">
    <source>
        <dbReference type="ARBA" id="ARBA00008574"/>
    </source>
</evidence>
<sequence>MDATQPRRLYQVWKGSNRFFCGGKLIFGPDVASLLISALLIAGPSVAFCSQVISKISTSGKNGSWRDRDQAHILGFPALIVAIAITVLDLIFLFLTSSRDPGIIPRNTQPPDLEEAFDRTAQSMEWVNGITHHVQLPRTKELTVNGFSVKVKFCDTCLLYRPPRASHCSICNNCVQRFDHHCPWVGQCIGLRNYRFFYLFISSSTFLCIYVFTFSWLNIIGRKGHYGSIWKLMWGEILSLFLITYTFIAVWFVGGLTIFHTYLICTNQTTYENFRYRYETKVNPYDKGIFRNFKSLFFSRIPPSMNNFRSWVPTESAEAVPLTPKVGTDITSHIEKIDMEMGNKVSIGSITPDPDFGGFSDDLKKNRHDRDLLQFPTLQEPFTEGVVTGRAPGLKKQ</sequence>